<dbReference type="PaxDb" id="29760-VIT_12s0059g01010.t01"/>
<feature type="active site" evidence="8">
    <location>
        <position position="533"/>
    </location>
</feature>
<evidence type="ECO:0000256" key="10">
    <source>
        <dbReference type="PIRSR" id="PIRSR605150-3"/>
    </source>
</evidence>
<keyword evidence="4 12" id="KW-0812">Transmembrane</keyword>
<feature type="binding site" evidence="10">
    <location>
        <position position="341"/>
    </location>
    <ligand>
        <name>Mn(2+)</name>
        <dbReference type="ChEBI" id="CHEBI:29035"/>
    </ligand>
</feature>
<keyword evidence="14" id="KW-1185">Reference proteome</keyword>
<evidence type="ECO:0000256" key="11">
    <source>
        <dbReference type="SAM" id="MobiDB-lite"/>
    </source>
</evidence>
<dbReference type="GO" id="GO:0012505">
    <property type="term" value="C:endomembrane system"/>
    <property type="evidence" value="ECO:0007669"/>
    <property type="project" value="UniProtKB-SubCell"/>
</dbReference>
<dbReference type="GO" id="GO:0016759">
    <property type="term" value="F:cellulose synthase activity"/>
    <property type="evidence" value="ECO:0000318"/>
    <property type="project" value="GO_Central"/>
</dbReference>
<dbReference type="FunFam" id="3.90.550.10:FF:000145">
    <property type="entry name" value="Cellulose synthase-like protein H1"/>
    <property type="match status" value="1"/>
</dbReference>
<dbReference type="InterPro" id="IPR029044">
    <property type="entry name" value="Nucleotide-diphossugar_trans"/>
</dbReference>
<evidence type="ECO:0000256" key="2">
    <source>
        <dbReference type="ARBA" id="ARBA00022676"/>
    </source>
</evidence>
<feature type="binding site" evidence="9">
    <location>
        <position position="177"/>
    </location>
    <ligand>
        <name>UDP-alpha-D-glucose</name>
        <dbReference type="ChEBI" id="CHEBI:58885"/>
    </ligand>
</feature>
<dbReference type="GO" id="GO:0016760">
    <property type="term" value="F:cellulose synthase (UDP-forming) activity"/>
    <property type="evidence" value="ECO:0007669"/>
    <property type="project" value="InterPro"/>
</dbReference>
<dbReference type="HOGENOM" id="CLU_001418_3_3_1"/>
<evidence type="ECO:0000256" key="3">
    <source>
        <dbReference type="ARBA" id="ARBA00022679"/>
    </source>
</evidence>
<evidence type="ECO:0000256" key="5">
    <source>
        <dbReference type="ARBA" id="ARBA00022989"/>
    </source>
</evidence>
<keyword evidence="3" id="KW-0808">Transferase</keyword>
<evidence type="ECO:0000313" key="14">
    <source>
        <dbReference type="Proteomes" id="UP000009183"/>
    </source>
</evidence>
<keyword evidence="5 12" id="KW-1133">Transmembrane helix</keyword>
<feature type="active site" evidence="8">
    <location>
        <position position="206"/>
    </location>
</feature>
<dbReference type="InterPro" id="IPR005150">
    <property type="entry name" value="Cellulose_synth"/>
</dbReference>
<evidence type="ECO:0000256" key="7">
    <source>
        <dbReference type="ARBA" id="ARBA00023316"/>
    </source>
</evidence>
<feature type="transmembrane region" description="Helical" evidence="12">
    <location>
        <begin position="118"/>
        <end position="139"/>
    </location>
</feature>
<reference evidence="14" key="1">
    <citation type="journal article" date="2007" name="Nature">
        <title>The grapevine genome sequence suggests ancestral hexaploidization in major angiosperm phyla.</title>
        <authorList>
            <consortium name="The French-Italian Public Consortium for Grapevine Genome Characterization."/>
            <person name="Jaillon O."/>
            <person name="Aury J.-M."/>
            <person name="Noel B."/>
            <person name="Policriti A."/>
            <person name="Clepet C."/>
            <person name="Casagrande A."/>
            <person name="Choisne N."/>
            <person name="Aubourg S."/>
            <person name="Vitulo N."/>
            <person name="Jubin C."/>
            <person name="Vezzi A."/>
            <person name="Legeai F."/>
            <person name="Hugueney P."/>
            <person name="Dasilva C."/>
            <person name="Horner D."/>
            <person name="Mica E."/>
            <person name="Jublot D."/>
            <person name="Poulain J."/>
            <person name="Bruyere C."/>
            <person name="Billault A."/>
            <person name="Segurens B."/>
            <person name="Gouyvenoux M."/>
            <person name="Ugarte E."/>
            <person name="Cattonaro F."/>
            <person name="Anthouard V."/>
            <person name="Vico V."/>
            <person name="Del Fabbro C."/>
            <person name="Alaux M."/>
            <person name="Di Gaspero G."/>
            <person name="Dumas V."/>
            <person name="Felice N."/>
            <person name="Paillard S."/>
            <person name="Juman I."/>
            <person name="Moroldo M."/>
            <person name="Scalabrin S."/>
            <person name="Canaguier A."/>
            <person name="Le Clainche I."/>
            <person name="Malacrida G."/>
            <person name="Durand E."/>
            <person name="Pesole G."/>
            <person name="Laucou V."/>
            <person name="Chatelet P."/>
            <person name="Merdinoglu D."/>
            <person name="Delledonne M."/>
            <person name="Pezzotti M."/>
            <person name="Lecharny A."/>
            <person name="Scarpelli C."/>
            <person name="Artiguenave F."/>
            <person name="Pe M.E."/>
            <person name="Valle G."/>
            <person name="Morgante M."/>
            <person name="Caboche M."/>
            <person name="Adam-Blondon A.-F."/>
            <person name="Weissenbach J."/>
            <person name="Quetier F."/>
            <person name="Wincker P."/>
        </authorList>
    </citation>
    <scope>NUCLEOTIDE SEQUENCE [LARGE SCALE GENOMIC DNA]</scope>
    <source>
        <strain evidence="14">cv. Pinot noir / PN40024</strain>
    </source>
</reference>
<dbReference type="GO" id="GO:0030244">
    <property type="term" value="P:cellulose biosynthetic process"/>
    <property type="evidence" value="ECO:0000318"/>
    <property type="project" value="GO_Central"/>
</dbReference>
<proteinExistence type="predicted"/>
<dbReference type="eggNOG" id="ENOG502QTT0">
    <property type="taxonomic scope" value="Eukaryota"/>
</dbReference>
<protein>
    <recommendedName>
        <fullName evidence="15">Cellulose synthase-like protein H1</fullName>
    </recommendedName>
</protein>
<evidence type="ECO:0000256" key="8">
    <source>
        <dbReference type="PIRSR" id="PIRSR605150-1"/>
    </source>
</evidence>
<feature type="transmembrane region" description="Helical" evidence="12">
    <location>
        <begin position="643"/>
        <end position="661"/>
    </location>
</feature>
<dbReference type="EMBL" id="FN595765">
    <property type="protein sequence ID" value="CCB51980.1"/>
    <property type="molecule type" value="Genomic_DNA"/>
</dbReference>
<dbReference type="Pfam" id="PF03552">
    <property type="entry name" value="Cellulose_synt"/>
    <property type="match status" value="2"/>
</dbReference>
<keyword evidence="6 12" id="KW-0472">Membrane</keyword>
<feature type="transmembrane region" description="Helical" evidence="12">
    <location>
        <begin position="682"/>
        <end position="703"/>
    </location>
</feature>
<evidence type="ECO:0000256" key="9">
    <source>
        <dbReference type="PIRSR" id="PIRSR605150-2"/>
    </source>
</evidence>
<keyword evidence="7" id="KW-0961">Cell wall biogenesis/degradation</keyword>
<organism evidence="13 14">
    <name type="scientific">Vitis vinifera</name>
    <name type="common">Grape</name>
    <dbReference type="NCBI Taxonomy" id="29760"/>
    <lineage>
        <taxon>Eukaryota</taxon>
        <taxon>Viridiplantae</taxon>
        <taxon>Streptophyta</taxon>
        <taxon>Embryophyta</taxon>
        <taxon>Tracheophyta</taxon>
        <taxon>Spermatophyta</taxon>
        <taxon>Magnoliopsida</taxon>
        <taxon>eudicotyledons</taxon>
        <taxon>Gunneridae</taxon>
        <taxon>Pentapetalae</taxon>
        <taxon>rosids</taxon>
        <taxon>Vitales</taxon>
        <taxon>Vitaceae</taxon>
        <taxon>Viteae</taxon>
        <taxon>Vitis</taxon>
    </lineage>
</organism>
<dbReference type="InParanoid" id="F6HID4"/>
<accession>F6HID4</accession>
<dbReference type="PANTHER" id="PTHR13301">
    <property type="entry name" value="X-BOX TRANSCRIPTION FACTOR-RELATED"/>
    <property type="match status" value="1"/>
</dbReference>
<feature type="region of interest" description="Disordered" evidence="11">
    <location>
        <begin position="26"/>
        <end position="45"/>
    </location>
</feature>
<keyword evidence="2" id="KW-0328">Glycosyltransferase</keyword>
<feature type="transmembrane region" description="Helical" evidence="12">
    <location>
        <begin position="94"/>
        <end position="112"/>
    </location>
</feature>
<feature type="transmembrane region" description="Helical" evidence="12">
    <location>
        <begin position="770"/>
        <end position="788"/>
    </location>
</feature>
<name>F6HID4_VITVI</name>
<evidence type="ECO:0000256" key="1">
    <source>
        <dbReference type="ARBA" id="ARBA00004127"/>
    </source>
</evidence>
<feature type="transmembrane region" description="Helical" evidence="12">
    <location>
        <begin position="736"/>
        <end position="758"/>
    </location>
</feature>
<dbReference type="GO" id="GO:0005886">
    <property type="term" value="C:plasma membrane"/>
    <property type="evidence" value="ECO:0000318"/>
    <property type="project" value="GO_Central"/>
</dbReference>
<dbReference type="Proteomes" id="UP000009183">
    <property type="component" value="Chromosome 12"/>
</dbReference>
<evidence type="ECO:0000256" key="6">
    <source>
        <dbReference type="ARBA" id="ARBA00023136"/>
    </source>
</evidence>
<feature type="transmembrane region" description="Helical" evidence="12">
    <location>
        <begin position="616"/>
        <end position="637"/>
    </location>
</feature>
<dbReference type="Gene3D" id="3.90.550.10">
    <property type="entry name" value="Spore Coat Polysaccharide Biosynthesis Protein SpsA, Chain A"/>
    <property type="match status" value="1"/>
</dbReference>
<dbReference type="GO" id="GO:0071555">
    <property type="term" value="P:cell wall organization"/>
    <property type="evidence" value="ECO:0007669"/>
    <property type="project" value="UniProtKB-KW"/>
</dbReference>
<sequence length="820" mass="92327">MELDADRFIKGMESVMRRPVHEDVTADVDSEGGSSSDMDFDESEGDSNVAYPYEDKRCAKARCYCTIVLRFLMAGPISLPLYEKLPQKNTVQRVLDVTIFVLLLTLLAYRILSLKSNGFSWFFALLCESWFTFVWVVILSSKWNPVVYRTYPERLLFWIDELPPVDMFVTTADPTLEPPIITVNTVLSLLAFDYPANKLACYVSDDGCSPLTFYALLEASKFAKLWVPFCKKYGIHTRAPFRYFYDEEESPHDNSTEFIREYTKMKDEYEVLRRKIEDATEKSIPCDLSSEEFVAFSDIERRNHPSIIKVILENKEGLVDGLPHLIYVSREKCPKYPHHYKAGALNVLTRVSGAMTNAPFILNVDCDMYANNSQIVFHAMCLLLGCKKGQDFAFAQSPQIFYDGLKDDPLGNQLVATQKYIGEGISGLQGPYYSGTGCFHRRKVLYGLWPDGCMETGGRSKLTDEGLRQSFGHSREFSKTVERILSGLSGKADCPYDLSSSAEAANQVADCGYECGTSWGTKIGWIYGSTSEDVLTGLKIHARGWRSAECKPDPPAFLGCAPSGGPASLTQQKRWVTGLLEILFSKNNPFIATLTAKLQFRQCLAYMYILSWGLRWIPELCYIALPAYCIIANSHFLPKVEEPAFLILAALFAIYNLHSLLEYCRIGLSIRTWWNNQRMGRIITMTAWFFGFLNVILKLLGLFEAVFEVTQKNQSSASGDDNHKDAGRFTFNESPIFVPATTLVLVHLVAMVKALLNLTHGRHESRIGEVICNVWVLLCFLPFLKGLFKKGKYGIPSSTICKSAALAAVFVHLCERVSIA</sequence>
<feature type="binding site" evidence="9">
    <location>
        <position position="206"/>
    </location>
    <ligand>
        <name>UDP-alpha-D-glucose</name>
        <dbReference type="ChEBI" id="CHEBI:58885"/>
    </ligand>
</feature>
<feature type="binding site" evidence="10">
    <location>
        <position position="365"/>
    </location>
    <ligand>
        <name>Mn(2+)</name>
        <dbReference type="ChEBI" id="CHEBI:29035"/>
    </ligand>
</feature>
<evidence type="ECO:0000256" key="4">
    <source>
        <dbReference type="ARBA" id="ARBA00022692"/>
    </source>
</evidence>
<dbReference type="AlphaFoldDB" id="F6HID4"/>
<dbReference type="FunCoup" id="F6HID4">
    <property type="interactions" value="327"/>
</dbReference>
<dbReference type="ExpressionAtlas" id="F6HID4">
    <property type="expression patterns" value="baseline and differential"/>
</dbReference>
<evidence type="ECO:0000313" key="13">
    <source>
        <dbReference type="EMBL" id="CCB51980.1"/>
    </source>
</evidence>
<comment type="subcellular location">
    <subcellularLocation>
        <location evidence="1">Endomembrane system</location>
        <topology evidence="1">Multi-pass membrane protein</topology>
    </subcellularLocation>
</comment>
<dbReference type="SMR" id="F6HID4"/>
<dbReference type="GO" id="GO:0009833">
    <property type="term" value="P:plant-type primary cell wall biogenesis"/>
    <property type="evidence" value="ECO:0000318"/>
    <property type="project" value="GO_Central"/>
</dbReference>
<evidence type="ECO:0008006" key="15">
    <source>
        <dbReference type="Google" id="ProtNLM"/>
    </source>
</evidence>
<evidence type="ECO:0000256" key="12">
    <source>
        <dbReference type="SAM" id="Phobius"/>
    </source>
</evidence>
<dbReference type="SUPFAM" id="SSF53448">
    <property type="entry name" value="Nucleotide-diphospho-sugar transferases"/>
    <property type="match status" value="1"/>
</dbReference>
<gene>
    <name evidence="13" type="ordered locus">VIT_12s0059g01010</name>
</gene>